<protein>
    <submittedName>
        <fullName evidence="1">Uncharacterized protein</fullName>
    </submittedName>
</protein>
<proteinExistence type="predicted"/>
<gene>
    <name evidence="1" type="ordered locus">SGRA_2584</name>
</gene>
<name>H6L6R6_SAPGL</name>
<reference evidence="1" key="2">
    <citation type="journal article" date="2012" name="Stand. Genomic Sci.">
        <title>Complete genome sequencing and analysis of Saprospira grandis str. Lewin, a predatory marine bacterium.</title>
        <authorList>
            <person name="Saw J.H."/>
            <person name="Yuryev A."/>
            <person name="Kanbe M."/>
            <person name="Hou S."/>
            <person name="Young A.G."/>
            <person name="Aizawa S."/>
            <person name="Alam M."/>
        </authorList>
    </citation>
    <scope>NUCLEOTIDE SEQUENCE [LARGE SCALE GENOMIC DNA]</scope>
    <source>
        <strain evidence="1">Lewin</strain>
    </source>
</reference>
<organism evidence="1 2">
    <name type="scientific">Saprospira grandis (strain Lewin)</name>
    <dbReference type="NCBI Taxonomy" id="984262"/>
    <lineage>
        <taxon>Bacteria</taxon>
        <taxon>Pseudomonadati</taxon>
        <taxon>Bacteroidota</taxon>
        <taxon>Saprospiria</taxon>
        <taxon>Saprospirales</taxon>
        <taxon>Saprospiraceae</taxon>
        <taxon>Saprospira</taxon>
    </lineage>
</organism>
<dbReference type="HOGENOM" id="CLU_2994135_0_0_10"/>
<evidence type="ECO:0000313" key="1">
    <source>
        <dbReference type="EMBL" id="AFC25312.1"/>
    </source>
</evidence>
<reference evidence="1" key="1">
    <citation type="submission" date="2011-06" db="EMBL/GenBank/DDBJ databases">
        <authorList>
            <person name="Saw J.H.W."/>
            <person name="Kanbe M."/>
            <person name="Aizawa S.-I."/>
            <person name="Saito J.A."/>
            <person name="Young A."/>
            <person name="Hou S."/>
            <person name="Alam M."/>
        </authorList>
    </citation>
    <scope>NUCLEOTIDE SEQUENCE</scope>
    <source>
        <strain evidence="1">Lewin</strain>
    </source>
</reference>
<dbReference type="EMBL" id="CP002831">
    <property type="protein sequence ID" value="AFC25312.1"/>
    <property type="molecule type" value="Genomic_DNA"/>
</dbReference>
<accession>H6L6R6</accession>
<dbReference type="KEGG" id="sgn:SGRA_2584"/>
<sequence length="57" mass="6136">MLIDIVFLLFAQPIFCCRSGKPRAAQQLSGLAMRKGAAKPQTKAARGGCRAEQTCEP</sequence>
<dbReference type="Proteomes" id="UP000007519">
    <property type="component" value="Chromosome"/>
</dbReference>
<keyword evidence="2" id="KW-1185">Reference proteome</keyword>
<dbReference type="AlphaFoldDB" id="H6L6R6"/>
<evidence type="ECO:0000313" key="2">
    <source>
        <dbReference type="Proteomes" id="UP000007519"/>
    </source>
</evidence>